<dbReference type="InterPro" id="IPR017520">
    <property type="entry name" value="CHP03086"/>
</dbReference>
<dbReference type="InterPro" id="IPR017517">
    <property type="entry name" value="Maleyloyr_isom"/>
</dbReference>
<organism evidence="3 4">
    <name type="scientific">Amycolatopsis acidicola</name>
    <dbReference type="NCBI Taxonomy" id="2596893"/>
    <lineage>
        <taxon>Bacteria</taxon>
        <taxon>Bacillati</taxon>
        <taxon>Actinomycetota</taxon>
        <taxon>Actinomycetes</taxon>
        <taxon>Pseudonocardiales</taxon>
        <taxon>Pseudonocardiaceae</taxon>
        <taxon>Amycolatopsis</taxon>
    </lineage>
</organism>
<feature type="domain" description="Mycothiol-dependent maleylpyruvate isomerase metal-binding" evidence="2">
    <location>
        <begin position="10"/>
        <end position="124"/>
    </location>
</feature>
<dbReference type="Proteomes" id="UP000319769">
    <property type="component" value="Unassembled WGS sequence"/>
</dbReference>
<protein>
    <submittedName>
        <fullName evidence="3">TIGR03086 family protein</fullName>
    </submittedName>
</protein>
<evidence type="ECO:0000256" key="1">
    <source>
        <dbReference type="SAM" id="MobiDB-lite"/>
    </source>
</evidence>
<dbReference type="InterPro" id="IPR024344">
    <property type="entry name" value="MDMPI_metal-binding"/>
</dbReference>
<keyword evidence="4" id="KW-1185">Reference proteome</keyword>
<name>A0A5N0UWD3_9PSEU</name>
<evidence type="ECO:0000313" key="4">
    <source>
        <dbReference type="Proteomes" id="UP000319769"/>
    </source>
</evidence>
<sequence length="187" mass="19875">MNPLDDFDRSATTATGLVRALAPSQFELPTACTDWSVQAVVNHLTQGNHKFAAWARGAQAPPDGDFLGDDPAGAFERSVALVRAALSEPGLLERTVETPFGPVPGATLVHMRVNEFLAHGWDIADATGQPTDFLPDLAEGALRQWRDRLGGKPRPDGGPFAAERAAPEGASAADRLAAFLGREPVRK</sequence>
<proteinExistence type="predicted"/>
<dbReference type="GO" id="GO:0046872">
    <property type="term" value="F:metal ion binding"/>
    <property type="evidence" value="ECO:0007669"/>
    <property type="project" value="InterPro"/>
</dbReference>
<dbReference type="NCBIfam" id="TIGR03083">
    <property type="entry name" value="maleylpyruvate isomerase family mycothiol-dependent enzyme"/>
    <property type="match status" value="1"/>
</dbReference>
<accession>A0A5N0UWD3</accession>
<dbReference type="AlphaFoldDB" id="A0A5N0UWD3"/>
<feature type="compositionally biased region" description="Low complexity" evidence="1">
    <location>
        <begin position="157"/>
        <end position="170"/>
    </location>
</feature>
<reference evidence="3" key="1">
    <citation type="submission" date="2019-09" db="EMBL/GenBank/DDBJ databases">
        <authorList>
            <person name="Teo W.F.A."/>
            <person name="Duangmal K."/>
        </authorList>
    </citation>
    <scope>NUCLEOTIDE SEQUENCE [LARGE SCALE GENOMIC DNA]</scope>
    <source>
        <strain evidence="3">K81G1</strain>
    </source>
</reference>
<gene>
    <name evidence="3" type="ORF">FPZ12_034760</name>
</gene>
<dbReference type="RefSeq" id="WP_144757797.1">
    <property type="nucleotide sequence ID" value="NZ_VMNW02000077.1"/>
</dbReference>
<dbReference type="InterPro" id="IPR034660">
    <property type="entry name" value="DinB/YfiT-like"/>
</dbReference>
<feature type="region of interest" description="Disordered" evidence="1">
    <location>
        <begin position="147"/>
        <end position="170"/>
    </location>
</feature>
<dbReference type="EMBL" id="VMNW02000077">
    <property type="protein sequence ID" value="KAA9153332.1"/>
    <property type="molecule type" value="Genomic_DNA"/>
</dbReference>
<dbReference type="SUPFAM" id="SSF109854">
    <property type="entry name" value="DinB/YfiT-like putative metalloenzymes"/>
    <property type="match status" value="1"/>
</dbReference>
<dbReference type="OrthoDB" id="5185819at2"/>
<evidence type="ECO:0000313" key="3">
    <source>
        <dbReference type="EMBL" id="KAA9153332.1"/>
    </source>
</evidence>
<evidence type="ECO:0000259" key="2">
    <source>
        <dbReference type="Pfam" id="PF11716"/>
    </source>
</evidence>
<comment type="caution">
    <text evidence="3">The sequence shown here is derived from an EMBL/GenBank/DDBJ whole genome shotgun (WGS) entry which is preliminary data.</text>
</comment>
<dbReference type="NCBIfam" id="TIGR03086">
    <property type="entry name" value="TIGR03086 family metal-binding protein"/>
    <property type="match status" value="1"/>
</dbReference>
<dbReference type="Gene3D" id="1.20.120.450">
    <property type="entry name" value="dinb family like domain"/>
    <property type="match status" value="1"/>
</dbReference>
<dbReference type="Pfam" id="PF11716">
    <property type="entry name" value="MDMPI_N"/>
    <property type="match status" value="1"/>
</dbReference>